<proteinExistence type="predicted"/>
<organism evidence="2 3">
    <name type="scientific">Sediminicurvatus halobius</name>
    <dbReference type="NCBI Taxonomy" id="2182432"/>
    <lineage>
        <taxon>Bacteria</taxon>
        <taxon>Pseudomonadati</taxon>
        <taxon>Pseudomonadota</taxon>
        <taxon>Gammaproteobacteria</taxon>
        <taxon>Chromatiales</taxon>
        <taxon>Ectothiorhodospiraceae</taxon>
        <taxon>Sediminicurvatus</taxon>
    </lineage>
</organism>
<name>A0A2U2N0S0_9GAMM</name>
<evidence type="ECO:0008006" key="4">
    <source>
        <dbReference type="Google" id="ProtNLM"/>
    </source>
</evidence>
<dbReference type="OrthoDB" id="7366354at2"/>
<keyword evidence="1" id="KW-1133">Transmembrane helix</keyword>
<dbReference type="InterPro" id="IPR021497">
    <property type="entry name" value="GTA_holin_3TM"/>
</dbReference>
<dbReference type="Pfam" id="PF11351">
    <property type="entry name" value="GTA_holin_3TM"/>
    <property type="match status" value="1"/>
</dbReference>
<keyword evidence="3" id="KW-1185">Reference proteome</keyword>
<protein>
    <recommendedName>
        <fullName evidence="4">Holin of 3TMs, for gene-transfer release</fullName>
    </recommendedName>
</protein>
<sequence length="190" mass="20034">MNWESIKGAVAKAAPLLGGALGGPAGGAVGSLIAGALGVEEDPDQVARAIETDPAAVAKLRQLEQEHQRSLRRMTLEAETARLAQVNQTMRAEAQADDAFVRRWRPMFGYVASLTWTLQTGGIVYAMVASPGNAADLIEAITALTPMWGIALAVLGINVSARSRDKRVRAGQDGRGALERIADRFTGAKG</sequence>
<feature type="transmembrane region" description="Helical" evidence="1">
    <location>
        <begin position="107"/>
        <end position="128"/>
    </location>
</feature>
<dbReference type="RefSeq" id="WP_109678820.1">
    <property type="nucleotide sequence ID" value="NZ_CP086615.1"/>
</dbReference>
<gene>
    <name evidence="2" type="ORF">DEM34_10770</name>
</gene>
<evidence type="ECO:0000313" key="3">
    <source>
        <dbReference type="Proteomes" id="UP000245474"/>
    </source>
</evidence>
<reference evidence="2 3" key="1">
    <citation type="submission" date="2018-05" db="EMBL/GenBank/DDBJ databases">
        <title>Spiribacter halobius sp. nov., a moderately halophilic bacterium isolated from marine solar saltern.</title>
        <authorList>
            <person name="Zheng W.-S."/>
            <person name="Lu D.-C."/>
            <person name="Du Z.-J."/>
        </authorList>
    </citation>
    <scope>NUCLEOTIDE SEQUENCE [LARGE SCALE GENOMIC DNA]</scope>
    <source>
        <strain evidence="2 3">E85</strain>
    </source>
</reference>
<accession>A0A2U2N0S0</accession>
<dbReference type="Proteomes" id="UP000245474">
    <property type="component" value="Unassembled WGS sequence"/>
</dbReference>
<keyword evidence="1" id="KW-0812">Transmembrane</keyword>
<dbReference type="AlphaFoldDB" id="A0A2U2N0S0"/>
<dbReference type="EMBL" id="QFFI01000015">
    <property type="protein sequence ID" value="PWG62841.1"/>
    <property type="molecule type" value="Genomic_DNA"/>
</dbReference>
<comment type="caution">
    <text evidence="2">The sequence shown here is derived from an EMBL/GenBank/DDBJ whole genome shotgun (WGS) entry which is preliminary data.</text>
</comment>
<feature type="transmembrane region" description="Helical" evidence="1">
    <location>
        <begin position="140"/>
        <end position="159"/>
    </location>
</feature>
<evidence type="ECO:0000313" key="2">
    <source>
        <dbReference type="EMBL" id="PWG62841.1"/>
    </source>
</evidence>
<evidence type="ECO:0000256" key="1">
    <source>
        <dbReference type="SAM" id="Phobius"/>
    </source>
</evidence>
<keyword evidence="1" id="KW-0472">Membrane</keyword>